<dbReference type="OrthoDB" id="3193074at2"/>
<reference evidence="2 3" key="1">
    <citation type="submission" date="2017-06" db="EMBL/GenBank/DDBJ databases">
        <title>Genome sequencing of cyanobaciteial culture collection at National Institute for Environmental Studies (NIES).</title>
        <authorList>
            <person name="Hirose Y."/>
            <person name="Shimura Y."/>
            <person name="Fujisawa T."/>
            <person name="Nakamura Y."/>
            <person name="Kawachi M."/>
        </authorList>
    </citation>
    <scope>NUCLEOTIDE SEQUENCE [LARGE SCALE GENOMIC DNA]</scope>
    <source>
        <strain evidence="2 3">NIES-267</strain>
    </source>
</reference>
<evidence type="ECO:0000313" key="3">
    <source>
        <dbReference type="Proteomes" id="UP000218418"/>
    </source>
</evidence>
<gene>
    <name evidence="2" type="ORF">NIES267_66780</name>
</gene>
<sequence length="85" mass="9488">MTSEIFQGINIKGGTNTVTGNTFNSYPPEKPFKPIKYIPKIGSENFVGREDEQALELQKQLLGENHPDTVKSRGDSEDFWGKQGT</sequence>
<accession>A0A1Z4M111</accession>
<organism evidence="2 3">
    <name type="scientific">Calothrix parasitica NIES-267</name>
    <dbReference type="NCBI Taxonomy" id="1973488"/>
    <lineage>
        <taxon>Bacteria</taxon>
        <taxon>Bacillati</taxon>
        <taxon>Cyanobacteriota</taxon>
        <taxon>Cyanophyceae</taxon>
        <taxon>Nostocales</taxon>
        <taxon>Calotrichaceae</taxon>
        <taxon>Calothrix</taxon>
    </lineage>
</organism>
<evidence type="ECO:0000313" key="2">
    <source>
        <dbReference type="EMBL" id="BAY87160.1"/>
    </source>
</evidence>
<dbReference type="Proteomes" id="UP000218418">
    <property type="component" value="Chromosome"/>
</dbReference>
<protein>
    <submittedName>
        <fullName evidence="2">Uncharacterized protein</fullName>
    </submittedName>
</protein>
<keyword evidence="3" id="KW-1185">Reference proteome</keyword>
<evidence type="ECO:0000256" key="1">
    <source>
        <dbReference type="SAM" id="MobiDB-lite"/>
    </source>
</evidence>
<feature type="region of interest" description="Disordered" evidence="1">
    <location>
        <begin position="62"/>
        <end position="85"/>
    </location>
</feature>
<name>A0A1Z4M111_9CYAN</name>
<feature type="compositionally biased region" description="Basic and acidic residues" evidence="1">
    <location>
        <begin position="65"/>
        <end position="85"/>
    </location>
</feature>
<proteinExistence type="predicted"/>
<dbReference type="EMBL" id="AP018227">
    <property type="protein sequence ID" value="BAY87160.1"/>
    <property type="molecule type" value="Genomic_DNA"/>
</dbReference>
<dbReference type="AlphaFoldDB" id="A0A1Z4M111"/>